<feature type="region of interest" description="Disordered" evidence="1">
    <location>
        <begin position="147"/>
        <end position="207"/>
    </location>
</feature>
<sequence length="418" mass="47422">MSRCFPYPPPGYTLSRPKNEALIESIKFRLGFVRAYGLQGWGIILTWEADGDFWVGCSFGGNISWKVGLAVHLEETLVGKFFGSAMMLQKEKEKAKEQKKEKKREKREKRRERKERRKQTRDETNQNLEKSDITKDQIGRKICWDGKGKVHQNSGEAETEQLERSSLTEDHGQPVSLPIPSSSSDSTENTNKRKMHSSVSPMDGSRSHGKVILIRLPSKKQNDFDALKKVGSASFEKDLSAQSKDNAVLKDRSENSGCAFFQTDFPAQSKDDIGRRNRLENTHSTMKGTSNIEQFITLRTNSEQVCSTSGQIAVVAPGKTGVKSVNEAVPMSMQKLELQYKNLLEKWVPPRLENGCLYADDPDSDWLFDCKDKNNIHAKKRQRCGSDSISCSRSSTWWPHTEYLHEIDVYALPFSVPY</sequence>
<feature type="region of interest" description="Disordered" evidence="1">
    <location>
        <begin position="92"/>
        <end position="132"/>
    </location>
</feature>
<organism evidence="2">
    <name type="scientific">Sesamum calycinum</name>
    <dbReference type="NCBI Taxonomy" id="2727403"/>
    <lineage>
        <taxon>Eukaryota</taxon>
        <taxon>Viridiplantae</taxon>
        <taxon>Streptophyta</taxon>
        <taxon>Embryophyta</taxon>
        <taxon>Tracheophyta</taxon>
        <taxon>Spermatophyta</taxon>
        <taxon>Magnoliopsida</taxon>
        <taxon>eudicotyledons</taxon>
        <taxon>Gunneridae</taxon>
        <taxon>Pentapetalae</taxon>
        <taxon>asterids</taxon>
        <taxon>lamiids</taxon>
        <taxon>Lamiales</taxon>
        <taxon>Pedaliaceae</taxon>
        <taxon>Sesamum</taxon>
    </lineage>
</organism>
<feature type="compositionally biased region" description="Low complexity" evidence="1">
    <location>
        <begin position="174"/>
        <end position="186"/>
    </location>
</feature>
<reference evidence="2" key="1">
    <citation type="submission" date="2020-06" db="EMBL/GenBank/DDBJ databases">
        <authorList>
            <person name="Li T."/>
            <person name="Hu X."/>
            <person name="Zhang T."/>
            <person name="Song X."/>
            <person name="Zhang H."/>
            <person name="Dai N."/>
            <person name="Sheng W."/>
            <person name="Hou X."/>
            <person name="Wei L."/>
        </authorList>
    </citation>
    <scope>NUCLEOTIDE SEQUENCE</scope>
    <source>
        <strain evidence="2">KEN8</strain>
        <tissue evidence="2">Leaf</tissue>
    </source>
</reference>
<dbReference type="PANTHER" id="PTHR34660:SF7">
    <property type="entry name" value="DNA LIGASE-LIKE PROTEIN"/>
    <property type="match status" value="1"/>
</dbReference>
<comment type="caution">
    <text evidence="2">The sequence shown here is derived from an EMBL/GenBank/DDBJ whole genome shotgun (WGS) entry which is preliminary data.</text>
</comment>
<gene>
    <name evidence="2" type="ORF">Scaly_1764400</name>
</gene>
<accession>A0AAW2NXW7</accession>
<evidence type="ECO:0000313" key="2">
    <source>
        <dbReference type="EMBL" id="KAL0347484.1"/>
    </source>
</evidence>
<feature type="compositionally biased region" description="Basic and acidic residues" evidence="1">
    <location>
        <begin position="120"/>
        <end position="132"/>
    </location>
</feature>
<dbReference type="AlphaFoldDB" id="A0AAW2NXW7"/>
<protein>
    <submittedName>
        <fullName evidence="2">Uncharacterized protein</fullName>
    </submittedName>
</protein>
<dbReference type="EMBL" id="JACGWM010000010">
    <property type="protein sequence ID" value="KAL0347484.1"/>
    <property type="molecule type" value="Genomic_DNA"/>
</dbReference>
<dbReference type="PANTHER" id="PTHR34660">
    <property type="entry name" value="MYB-LIKE PROTEIN X"/>
    <property type="match status" value="1"/>
</dbReference>
<feature type="compositionally biased region" description="Basic residues" evidence="1">
    <location>
        <begin position="101"/>
        <end position="119"/>
    </location>
</feature>
<evidence type="ECO:0000256" key="1">
    <source>
        <dbReference type="SAM" id="MobiDB-lite"/>
    </source>
</evidence>
<feature type="compositionally biased region" description="Basic and acidic residues" evidence="1">
    <location>
        <begin position="161"/>
        <end position="172"/>
    </location>
</feature>
<name>A0AAW2NXW7_9LAMI</name>
<reference evidence="2" key="2">
    <citation type="journal article" date="2024" name="Plant">
        <title>Genomic evolution and insights into agronomic trait innovations of Sesamum species.</title>
        <authorList>
            <person name="Miao H."/>
            <person name="Wang L."/>
            <person name="Qu L."/>
            <person name="Liu H."/>
            <person name="Sun Y."/>
            <person name="Le M."/>
            <person name="Wang Q."/>
            <person name="Wei S."/>
            <person name="Zheng Y."/>
            <person name="Lin W."/>
            <person name="Duan Y."/>
            <person name="Cao H."/>
            <person name="Xiong S."/>
            <person name="Wang X."/>
            <person name="Wei L."/>
            <person name="Li C."/>
            <person name="Ma Q."/>
            <person name="Ju M."/>
            <person name="Zhao R."/>
            <person name="Li G."/>
            <person name="Mu C."/>
            <person name="Tian Q."/>
            <person name="Mei H."/>
            <person name="Zhang T."/>
            <person name="Gao T."/>
            <person name="Zhang H."/>
        </authorList>
    </citation>
    <scope>NUCLEOTIDE SEQUENCE</scope>
    <source>
        <strain evidence="2">KEN8</strain>
    </source>
</reference>
<proteinExistence type="predicted"/>